<comment type="caution">
    <text evidence="4">The sequence shown here is derived from an EMBL/GenBank/DDBJ whole genome shotgun (WGS) entry which is preliminary data.</text>
</comment>
<dbReference type="Gene3D" id="3.40.390.10">
    <property type="entry name" value="Collagenase (Catalytic Domain)"/>
    <property type="match status" value="1"/>
</dbReference>
<feature type="active site" evidence="1">
    <location>
        <position position="165"/>
    </location>
</feature>
<keyword evidence="5" id="KW-1185">Reference proteome</keyword>
<reference evidence="4 5" key="1">
    <citation type="submission" date="2021-06" db="EMBL/GenBank/DDBJ databases">
        <title>A haploid diamondback moth (Plutella xylostella L.) genome assembly resolves 31 chromosomes and identifies a diamide resistance mutation.</title>
        <authorList>
            <person name="Ward C.M."/>
            <person name="Perry K.D."/>
            <person name="Baker G."/>
            <person name="Powis K."/>
            <person name="Heckel D.G."/>
            <person name="Baxter S.W."/>
        </authorList>
    </citation>
    <scope>NUCLEOTIDE SEQUENCE [LARGE SCALE GENOMIC DNA]</scope>
    <source>
        <strain evidence="4 5">LV</strain>
        <tissue evidence="4">Single pupa</tissue>
    </source>
</reference>
<dbReference type="Pfam" id="PF01400">
    <property type="entry name" value="Astacin"/>
    <property type="match status" value="1"/>
</dbReference>
<evidence type="ECO:0000313" key="5">
    <source>
        <dbReference type="Proteomes" id="UP000823941"/>
    </source>
</evidence>
<feature type="chain" id="PRO_5044988822" description="Metalloendopeptidase" evidence="2">
    <location>
        <begin position="17"/>
        <end position="269"/>
    </location>
</feature>
<keyword evidence="1 2" id="KW-0479">Metal-binding</keyword>
<keyword evidence="2" id="KW-0732">Signal</keyword>
<dbReference type="PANTHER" id="PTHR10127">
    <property type="entry name" value="DISCOIDIN, CUB, EGF, LAMININ , AND ZINC METALLOPROTEASE DOMAIN CONTAINING"/>
    <property type="match status" value="1"/>
</dbReference>
<evidence type="ECO:0000313" key="4">
    <source>
        <dbReference type="EMBL" id="KAG7304160.1"/>
    </source>
</evidence>
<dbReference type="EMBL" id="JAHIBW010000015">
    <property type="protein sequence ID" value="KAG7304160.1"/>
    <property type="molecule type" value="Genomic_DNA"/>
</dbReference>
<dbReference type="SMART" id="SM00235">
    <property type="entry name" value="ZnMc"/>
    <property type="match status" value="1"/>
</dbReference>
<feature type="binding site" evidence="1">
    <location>
        <position position="168"/>
    </location>
    <ligand>
        <name>Zn(2+)</name>
        <dbReference type="ChEBI" id="CHEBI:29105"/>
        <note>catalytic</note>
    </ligand>
</feature>
<dbReference type="PANTHER" id="PTHR10127:SF814">
    <property type="entry name" value="MEPRIN A SUBUNIT BETA"/>
    <property type="match status" value="1"/>
</dbReference>
<keyword evidence="1 2" id="KW-0862">Zinc</keyword>
<protein>
    <recommendedName>
        <fullName evidence="2">Metalloendopeptidase</fullName>
        <ecNumber evidence="2">3.4.24.-</ecNumber>
    </recommendedName>
</protein>
<dbReference type="SUPFAM" id="SSF55486">
    <property type="entry name" value="Metalloproteases ('zincins'), catalytic domain"/>
    <property type="match status" value="1"/>
</dbReference>
<feature type="binding site" evidence="1">
    <location>
        <position position="174"/>
    </location>
    <ligand>
        <name>Zn(2+)</name>
        <dbReference type="ChEBI" id="CHEBI:29105"/>
        <note>catalytic</note>
    </ligand>
</feature>
<evidence type="ECO:0000256" key="1">
    <source>
        <dbReference type="PROSITE-ProRule" id="PRU01211"/>
    </source>
</evidence>
<dbReference type="InterPro" id="IPR024079">
    <property type="entry name" value="MetalloPept_cat_dom_sf"/>
</dbReference>
<dbReference type="Proteomes" id="UP000823941">
    <property type="component" value="Chromosome 15"/>
</dbReference>
<comment type="caution">
    <text evidence="1">Lacks conserved residue(s) required for the propagation of feature annotation.</text>
</comment>
<keyword evidence="1 2" id="KW-0378">Hydrolase</keyword>
<proteinExistence type="predicted"/>
<keyword evidence="1 2" id="KW-0482">Metalloprotease</keyword>
<feature type="domain" description="Peptidase M12A" evidence="3">
    <location>
        <begin position="62"/>
        <end position="265"/>
    </location>
</feature>
<feature type="signal peptide" evidence="2">
    <location>
        <begin position="1"/>
        <end position="16"/>
    </location>
</feature>
<keyword evidence="1 2" id="KW-0645">Protease</keyword>
<dbReference type="InterPro" id="IPR001506">
    <property type="entry name" value="Peptidase_M12A"/>
</dbReference>
<gene>
    <name evidence="4" type="ORF">JYU34_011095</name>
</gene>
<name>A0ABQ7QGH6_PLUXY</name>
<feature type="binding site" evidence="1">
    <location>
        <position position="164"/>
    </location>
    <ligand>
        <name>Zn(2+)</name>
        <dbReference type="ChEBI" id="CHEBI:29105"/>
        <note>catalytic</note>
    </ligand>
</feature>
<evidence type="ECO:0000256" key="2">
    <source>
        <dbReference type="RuleBase" id="RU361183"/>
    </source>
</evidence>
<dbReference type="InterPro" id="IPR006026">
    <property type="entry name" value="Peptidase_Metallo"/>
</dbReference>
<organism evidence="4 5">
    <name type="scientific">Plutella xylostella</name>
    <name type="common">Diamondback moth</name>
    <name type="synonym">Plutella maculipennis</name>
    <dbReference type="NCBI Taxonomy" id="51655"/>
    <lineage>
        <taxon>Eukaryota</taxon>
        <taxon>Metazoa</taxon>
        <taxon>Ecdysozoa</taxon>
        <taxon>Arthropoda</taxon>
        <taxon>Hexapoda</taxon>
        <taxon>Insecta</taxon>
        <taxon>Pterygota</taxon>
        <taxon>Neoptera</taxon>
        <taxon>Endopterygota</taxon>
        <taxon>Lepidoptera</taxon>
        <taxon>Glossata</taxon>
        <taxon>Ditrysia</taxon>
        <taxon>Yponomeutoidea</taxon>
        <taxon>Plutellidae</taxon>
        <taxon>Plutella</taxon>
    </lineage>
</organism>
<comment type="cofactor">
    <cofactor evidence="1 2">
        <name>Zn(2+)</name>
        <dbReference type="ChEBI" id="CHEBI:29105"/>
    </cofactor>
    <text evidence="1 2">Binds 1 zinc ion per subunit.</text>
</comment>
<dbReference type="EC" id="3.4.24.-" evidence="2"/>
<dbReference type="PROSITE" id="PS51864">
    <property type="entry name" value="ASTACIN"/>
    <property type="match status" value="1"/>
</dbReference>
<dbReference type="PRINTS" id="PR00480">
    <property type="entry name" value="ASTACIN"/>
</dbReference>
<evidence type="ECO:0000259" key="3">
    <source>
        <dbReference type="PROSITE" id="PS51864"/>
    </source>
</evidence>
<dbReference type="CDD" id="cd04280">
    <property type="entry name" value="ZnMc_astacin_like"/>
    <property type="match status" value="1"/>
</dbReference>
<dbReference type="InterPro" id="IPR034035">
    <property type="entry name" value="Astacin-like_dom"/>
</dbReference>
<accession>A0ABQ7QGH6</accession>
<sequence>MHQVIVLLVCAASAIAAPVMNDRCARILAGKDLGELGVHFEGDMMLTAEQMRRITEAKTTRNGLTDPQSRWPNRTVVYHIVEGDFDEGQVKMIEDGMQDIANKSCIKFRPRKHSEEYSVIIQGSNPGCSSDVGYKPKDEGGVHQNRLNLHNEEKGCFRHGSIVHELLHTLGFYHMQSTYNRDEYVKIVLENIWEECRHNFYKYNSDTVTNFGVEYDYGSVMHYPAKAFSKNGEDTIIVLRENAIIGQRVGMSESDVLKLNRMYCEQRHS</sequence>